<gene>
    <name evidence="2" type="ORF">PPACK8108_LOCUS12534</name>
</gene>
<dbReference type="PANTHER" id="PTHR39605">
    <property type="entry name" value="MAJOR FACILITATOR SUPERFAMILY (MFS) PROFILE DOMAIN-CONTAINING PROTEIN"/>
    <property type="match status" value="1"/>
</dbReference>
<comment type="caution">
    <text evidence="2">The sequence shown here is derived from an EMBL/GenBank/DDBJ whole genome shotgun (WGS) entry which is preliminary data.</text>
</comment>
<evidence type="ECO:0000256" key="1">
    <source>
        <dbReference type="SAM" id="Phobius"/>
    </source>
</evidence>
<evidence type="ECO:0000313" key="3">
    <source>
        <dbReference type="Proteomes" id="UP001153365"/>
    </source>
</evidence>
<dbReference type="PANTHER" id="PTHR39605:SF1">
    <property type="entry name" value="MAJOR FACILITATOR SUPERFAMILY (MFS) PROFILE DOMAIN-CONTAINING PROTEIN"/>
    <property type="match status" value="1"/>
</dbReference>
<dbReference type="Proteomes" id="UP001153365">
    <property type="component" value="Unassembled WGS sequence"/>
</dbReference>
<keyword evidence="1" id="KW-0812">Transmembrane</keyword>
<feature type="transmembrane region" description="Helical" evidence="1">
    <location>
        <begin position="93"/>
        <end position="116"/>
    </location>
</feature>
<feature type="transmembrane region" description="Helical" evidence="1">
    <location>
        <begin position="136"/>
        <end position="155"/>
    </location>
</feature>
<name>A0AAV0B4G9_PHAPC</name>
<accession>A0AAV0B4G9</accession>
<keyword evidence="3" id="KW-1185">Reference proteome</keyword>
<dbReference type="AlphaFoldDB" id="A0AAV0B4G9"/>
<sequence length="193" mass="21241">MTDSLKDLKEPSSSIDSVYEEYQMSGVPDKTSSSLFGWSCSIYLSLLSIPLIGFPRFLVILLGSELVGSPSGSNHNDPQMDLSLRTLNRLESCLAKLTGFSFITLSIIMILQTGSIPLTSSLTDDGPGKMDRGSPYRQPTIFFMMIFFNVLGFFTWNVGLRVVGSLAGGLGAWGFYLFLFPNSQSILWTFKST</sequence>
<keyword evidence="1" id="KW-1133">Transmembrane helix</keyword>
<keyword evidence="1" id="KW-0472">Membrane</keyword>
<evidence type="ECO:0000313" key="2">
    <source>
        <dbReference type="EMBL" id="CAH7677384.1"/>
    </source>
</evidence>
<organism evidence="2 3">
    <name type="scientific">Phakopsora pachyrhizi</name>
    <name type="common">Asian soybean rust disease fungus</name>
    <dbReference type="NCBI Taxonomy" id="170000"/>
    <lineage>
        <taxon>Eukaryota</taxon>
        <taxon>Fungi</taxon>
        <taxon>Dikarya</taxon>
        <taxon>Basidiomycota</taxon>
        <taxon>Pucciniomycotina</taxon>
        <taxon>Pucciniomycetes</taxon>
        <taxon>Pucciniales</taxon>
        <taxon>Phakopsoraceae</taxon>
        <taxon>Phakopsora</taxon>
    </lineage>
</organism>
<reference evidence="2" key="1">
    <citation type="submission" date="2022-06" db="EMBL/GenBank/DDBJ databases">
        <authorList>
            <consortium name="SYNGENTA / RWTH Aachen University"/>
        </authorList>
    </citation>
    <scope>NUCLEOTIDE SEQUENCE</scope>
</reference>
<dbReference type="EMBL" id="CALTRL010003023">
    <property type="protein sequence ID" value="CAH7677384.1"/>
    <property type="molecule type" value="Genomic_DNA"/>
</dbReference>
<feature type="transmembrane region" description="Helical" evidence="1">
    <location>
        <begin position="162"/>
        <end position="180"/>
    </location>
</feature>
<proteinExistence type="predicted"/>
<protein>
    <submittedName>
        <fullName evidence="2">Uncharacterized protein</fullName>
    </submittedName>
</protein>